<dbReference type="InterPro" id="IPR013324">
    <property type="entry name" value="RNA_pol_sigma_r3/r4-like"/>
</dbReference>
<accession>A0A1T4VGT7</accession>
<dbReference type="Gene3D" id="1.10.1740.10">
    <property type="match status" value="1"/>
</dbReference>
<evidence type="ECO:0000259" key="6">
    <source>
        <dbReference type="Pfam" id="PF04542"/>
    </source>
</evidence>
<evidence type="ECO:0000256" key="2">
    <source>
        <dbReference type="ARBA" id="ARBA00023015"/>
    </source>
</evidence>
<dbReference type="Proteomes" id="UP000190814">
    <property type="component" value="Unassembled WGS sequence"/>
</dbReference>
<keyword evidence="9" id="KW-1185">Reference proteome</keyword>
<evidence type="ECO:0000313" key="8">
    <source>
        <dbReference type="EMBL" id="SKA64184.1"/>
    </source>
</evidence>
<sequence length="168" mass="19988">MRGEHMPDMEEIYRKYCIPLKKFVLTLCHNDVLADDIVSETFYKAIVNIDSFRGGNLYAWLCTIAKNTYFNYLKKKENMNISLDDREYLEVNTSSSTEEKFIEREEKRELRECIESLSEAEKEVVKLRTYSGLSFKEIGTVLHKSENWARVIYYRSKEKLKGMMDYEK</sequence>
<proteinExistence type="inferred from homology"/>
<evidence type="ECO:0000256" key="5">
    <source>
        <dbReference type="ARBA" id="ARBA00023163"/>
    </source>
</evidence>
<keyword evidence="5" id="KW-0804">Transcription</keyword>
<dbReference type="SUPFAM" id="SSF88946">
    <property type="entry name" value="Sigma2 domain of RNA polymerase sigma factors"/>
    <property type="match status" value="1"/>
</dbReference>
<evidence type="ECO:0000256" key="4">
    <source>
        <dbReference type="ARBA" id="ARBA00023125"/>
    </source>
</evidence>
<dbReference type="PANTHER" id="PTHR43133:SF8">
    <property type="entry name" value="RNA POLYMERASE SIGMA FACTOR HI_1459-RELATED"/>
    <property type="match status" value="1"/>
</dbReference>
<dbReference type="InterPro" id="IPR013325">
    <property type="entry name" value="RNA_pol_sigma_r2"/>
</dbReference>
<dbReference type="Gene3D" id="1.10.10.10">
    <property type="entry name" value="Winged helix-like DNA-binding domain superfamily/Winged helix DNA-binding domain"/>
    <property type="match status" value="1"/>
</dbReference>
<evidence type="ECO:0000256" key="3">
    <source>
        <dbReference type="ARBA" id="ARBA00023082"/>
    </source>
</evidence>
<organism evidence="8 9">
    <name type="scientific">Eubacterium uniforme</name>
    <dbReference type="NCBI Taxonomy" id="39495"/>
    <lineage>
        <taxon>Bacteria</taxon>
        <taxon>Bacillati</taxon>
        <taxon>Bacillota</taxon>
        <taxon>Clostridia</taxon>
        <taxon>Eubacteriales</taxon>
        <taxon>Eubacteriaceae</taxon>
        <taxon>Eubacterium</taxon>
    </lineage>
</organism>
<dbReference type="InterPro" id="IPR036388">
    <property type="entry name" value="WH-like_DNA-bd_sf"/>
</dbReference>
<dbReference type="SUPFAM" id="SSF88659">
    <property type="entry name" value="Sigma3 and sigma4 domains of RNA polymerase sigma factors"/>
    <property type="match status" value="1"/>
</dbReference>
<keyword evidence="4" id="KW-0238">DNA-binding</keyword>
<comment type="similarity">
    <text evidence="1">Belongs to the sigma-70 factor family. ECF subfamily.</text>
</comment>
<reference evidence="8 9" key="1">
    <citation type="submission" date="2017-02" db="EMBL/GenBank/DDBJ databases">
        <authorList>
            <person name="Peterson S.W."/>
        </authorList>
    </citation>
    <scope>NUCLEOTIDE SEQUENCE [LARGE SCALE GENOMIC DNA]</scope>
    <source>
        <strain evidence="8 9">ATCC 35992</strain>
    </source>
</reference>
<protein>
    <submittedName>
        <fullName evidence="8">RNA polymerase sigma-70 factor, ECF subfamily</fullName>
    </submittedName>
</protein>
<dbReference type="STRING" id="39495.SAMN02745111_00918"/>
<dbReference type="NCBIfam" id="TIGR02937">
    <property type="entry name" value="sigma70-ECF"/>
    <property type="match status" value="1"/>
</dbReference>
<gene>
    <name evidence="8" type="ORF">SAMN02745111_00918</name>
</gene>
<dbReference type="Pfam" id="PF04542">
    <property type="entry name" value="Sigma70_r2"/>
    <property type="match status" value="1"/>
</dbReference>
<dbReference type="GO" id="GO:0003677">
    <property type="term" value="F:DNA binding"/>
    <property type="evidence" value="ECO:0007669"/>
    <property type="project" value="UniProtKB-KW"/>
</dbReference>
<dbReference type="Pfam" id="PF08281">
    <property type="entry name" value="Sigma70_r4_2"/>
    <property type="match status" value="1"/>
</dbReference>
<keyword evidence="2" id="KW-0805">Transcription regulation</keyword>
<dbReference type="PANTHER" id="PTHR43133">
    <property type="entry name" value="RNA POLYMERASE ECF-TYPE SIGMA FACTO"/>
    <property type="match status" value="1"/>
</dbReference>
<evidence type="ECO:0000313" key="9">
    <source>
        <dbReference type="Proteomes" id="UP000190814"/>
    </source>
</evidence>
<name>A0A1T4VGT7_9FIRM</name>
<dbReference type="InterPro" id="IPR039425">
    <property type="entry name" value="RNA_pol_sigma-70-like"/>
</dbReference>
<evidence type="ECO:0000259" key="7">
    <source>
        <dbReference type="Pfam" id="PF08281"/>
    </source>
</evidence>
<keyword evidence="3" id="KW-0731">Sigma factor</keyword>
<feature type="domain" description="RNA polymerase sigma-70 region 2" evidence="6">
    <location>
        <begin position="13"/>
        <end position="76"/>
    </location>
</feature>
<dbReference type="EMBL" id="FUXZ01000005">
    <property type="protein sequence ID" value="SKA64184.1"/>
    <property type="molecule type" value="Genomic_DNA"/>
</dbReference>
<dbReference type="AlphaFoldDB" id="A0A1T4VGT7"/>
<dbReference type="CDD" id="cd06171">
    <property type="entry name" value="Sigma70_r4"/>
    <property type="match status" value="1"/>
</dbReference>
<dbReference type="InterPro" id="IPR014284">
    <property type="entry name" value="RNA_pol_sigma-70_dom"/>
</dbReference>
<dbReference type="GO" id="GO:0016987">
    <property type="term" value="F:sigma factor activity"/>
    <property type="evidence" value="ECO:0007669"/>
    <property type="project" value="UniProtKB-KW"/>
</dbReference>
<evidence type="ECO:0000256" key="1">
    <source>
        <dbReference type="ARBA" id="ARBA00010641"/>
    </source>
</evidence>
<feature type="domain" description="RNA polymerase sigma factor 70 region 4 type 2" evidence="7">
    <location>
        <begin position="108"/>
        <end position="160"/>
    </location>
</feature>
<dbReference type="InterPro" id="IPR013249">
    <property type="entry name" value="RNA_pol_sigma70_r4_t2"/>
</dbReference>
<dbReference type="InterPro" id="IPR007627">
    <property type="entry name" value="RNA_pol_sigma70_r2"/>
</dbReference>
<dbReference type="GO" id="GO:0006352">
    <property type="term" value="P:DNA-templated transcription initiation"/>
    <property type="evidence" value="ECO:0007669"/>
    <property type="project" value="InterPro"/>
</dbReference>